<protein>
    <submittedName>
        <fullName evidence="4">DUF4115 domain-containing protein</fullName>
    </submittedName>
</protein>
<keyword evidence="2" id="KW-0812">Transmembrane</keyword>
<organism evidence="4 5">
    <name type="scientific">Thalassotalea algicola</name>
    <dbReference type="NCBI Taxonomy" id="2716224"/>
    <lineage>
        <taxon>Bacteria</taxon>
        <taxon>Pseudomonadati</taxon>
        <taxon>Pseudomonadota</taxon>
        <taxon>Gammaproteobacteria</taxon>
        <taxon>Alteromonadales</taxon>
        <taxon>Colwelliaceae</taxon>
        <taxon>Thalassotalea</taxon>
    </lineage>
</organism>
<gene>
    <name evidence="4" type="ORF">HII17_11335</name>
</gene>
<keyword evidence="5" id="KW-1185">Reference proteome</keyword>
<accession>A0A7Y0Q768</accession>
<evidence type="ECO:0000313" key="5">
    <source>
        <dbReference type="Proteomes" id="UP000568664"/>
    </source>
</evidence>
<dbReference type="InterPro" id="IPR010982">
    <property type="entry name" value="Lambda_DNA-bd_dom_sf"/>
</dbReference>
<keyword evidence="2" id="KW-0472">Membrane</keyword>
<dbReference type="PANTHER" id="PTHR34475">
    <property type="match status" value="1"/>
</dbReference>
<dbReference type="InterPro" id="IPR050400">
    <property type="entry name" value="Bact_Cytoskel_RodZ"/>
</dbReference>
<feature type="region of interest" description="Disordered" evidence="1">
    <location>
        <begin position="144"/>
        <end position="191"/>
    </location>
</feature>
<dbReference type="InterPro" id="IPR025194">
    <property type="entry name" value="RodZ-like_C"/>
</dbReference>
<dbReference type="Pfam" id="PF13413">
    <property type="entry name" value="HTH_25"/>
    <property type="match status" value="1"/>
</dbReference>
<evidence type="ECO:0000313" key="4">
    <source>
        <dbReference type="EMBL" id="NMP32163.1"/>
    </source>
</evidence>
<dbReference type="PROSITE" id="PS50943">
    <property type="entry name" value="HTH_CROC1"/>
    <property type="match status" value="1"/>
</dbReference>
<sequence length="309" mass="33998">MSKKVKELPEDIEVIGPGQMLAEARDAMGLTQKEVAAKLNFRVALVDEIEHELFDKSLPDTFNRGYLKNYAKLVGVSEQDVLASYEMLGVAAKQRTEMQSFSKITEKQAQNSRLMWITYLILAALVASSILYYLQDIPSKAATKTVANTTNSKANTDETAQPTEKAEELPEQSNYQPESTLNTVKGKTSDNVDDKFINQPEEGDIAQAIVPDNSIEPVLEIITPVESSDITAIFSFAGDCWVNIYDGNGERIAWGIKKAGYVMELKGVAPFKVTVGKPELVAIDFNGESIDMSKFNVGNIAKFTLPESP</sequence>
<dbReference type="AlphaFoldDB" id="A0A7Y0Q768"/>
<comment type="caution">
    <text evidence="4">The sequence shown here is derived from an EMBL/GenBank/DDBJ whole genome shotgun (WGS) entry which is preliminary data.</text>
</comment>
<dbReference type="Pfam" id="PF13464">
    <property type="entry name" value="RodZ_C"/>
    <property type="match status" value="1"/>
</dbReference>
<proteinExistence type="predicted"/>
<name>A0A7Y0Q768_9GAMM</name>
<dbReference type="RefSeq" id="WP_169075478.1">
    <property type="nucleotide sequence ID" value="NZ_JABBXH010000003.1"/>
</dbReference>
<reference evidence="4 5" key="1">
    <citation type="submission" date="2020-04" db="EMBL/GenBank/DDBJ databases">
        <title>Thalassotalea sp. M1531, isolated from the surface of marine red alga.</title>
        <authorList>
            <person name="Pang L."/>
            <person name="Lu D.-C."/>
        </authorList>
    </citation>
    <scope>NUCLEOTIDE SEQUENCE [LARGE SCALE GENOMIC DNA]</scope>
    <source>
        <strain evidence="4 5">M1531</strain>
    </source>
</reference>
<dbReference type="PANTHER" id="PTHR34475:SF1">
    <property type="entry name" value="CYTOSKELETON PROTEIN RODZ"/>
    <property type="match status" value="1"/>
</dbReference>
<evidence type="ECO:0000259" key="3">
    <source>
        <dbReference type="PROSITE" id="PS50943"/>
    </source>
</evidence>
<feature type="domain" description="HTH cro/C1-type" evidence="3">
    <location>
        <begin position="21"/>
        <end position="40"/>
    </location>
</feature>
<dbReference type="EMBL" id="JABBXH010000003">
    <property type="protein sequence ID" value="NMP32163.1"/>
    <property type="molecule type" value="Genomic_DNA"/>
</dbReference>
<dbReference type="Proteomes" id="UP000568664">
    <property type="component" value="Unassembled WGS sequence"/>
</dbReference>
<evidence type="ECO:0000256" key="2">
    <source>
        <dbReference type="SAM" id="Phobius"/>
    </source>
</evidence>
<feature type="transmembrane region" description="Helical" evidence="2">
    <location>
        <begin position="114"/>
        <end position="134"/>
    </location>
</feature>
<dbReference type="SUPFAM" id="SSF47413">
    <property type="entry name" value="lambda repressor-like DNA-binding domains"/>
    <property type="match status" value="1"/>
</dbReference>
<feature type="compositionally biased region" description="Low complexity" evidence="1">
    <location>
        <begin position="144"/>
        <end position="154"/>
    </location>
</feature>
<dbReference type="CDD" id="cd00093">
    <property type="entry name" value="HTH_XRE"/>
    <property type="match status" value="1"/>
</dbReference>
<evidence type="ECO:0000256" key="1">
    <source>
        <dbReference type="SAM" id="MobiDB-lite"/>
    </source>
</evidence>
<dbReference type="Gene3D" id="1.10.260.40">
    <property type="entry name" value="lambda repressor-like DNA-binding domains"/>
    <property type="match status" value="1"/>
</dbReference>
<dbReference type="GO" id="GO:0003677">
    <property type="term" value="F:DNA binding"/>
    <property type="evidence" value="ECO:0007669"/>
    <property type="project" value="InterPro"/>
</dbReference>
<feature type="compositionally biased region" description="Polar residues" evidence="1">
    <location>
        <begin position="171"/>
        <end position="186"/>
    </location>
</feature>
<dbReference type="InterPro" id="IPR001387">
    <property type="entry name" value="Cro/C1-type_HTH"/>
</dbReference>
<keyword evidence="2" id="KW-1133">Transmembrane helix</keyword>